<comment type="similarity">
    <text evidence="2">Belongs to the CpsC/CapA family.</text>
</comment>
<dbReference type="PANTHER" id="PTHR32309">
    <property type="entry name" value="TYROSINE-PROTEIN KINASE"/>
    <property type="match status" value="1"/>
</dbReference>
<evidence type="ECO:0000259" key="10">
    <source>
        <dbReference type="Pfam" id="PF13807"/>
    </source>
</evidence>
<feature type="domain" description="Polysaccharide chain length determinant N-terminal" evidence="9">
    <location>
        <begin position="7"/>
        <end position="99"/>
    </location>
</feature>
<keyword evidence="7" id="KW-0175">Coiled coil</keyword>
<evidence type="ECO:0000313" key="12">
    <source>
        <dbReference type="Proteomes" id="UP000198943"/>
    </source>
</evidence>
<comment type="subcellular location">
    <subcellularLocation>
        <location evidence="1">Cell membrane</location>
        <topology evidence="1">Multi-pass membrane protein</topology>
    </subcellularLocation>
</comment>
<keyword evidence="4 8" id="KW-0812">Transmembrane</keyword>
<dbReference type="Proteomes" id="UP000198943">
    <property type="component" value="Unassembled WGS sequence"/>
</dbReference>
<feature type="transmembrane region" description="Helical" evidence="8">
    <location>
        <begin position="419"/>
        <end position="438"/>
    </location>
</feature>
<dbReference type="AlphaFoldDB" id="A0A1G6HRF5"/>
<dbReference type="GO" id="GO:0004713">
    <property type="term" value="F:protein tyrosine kinase activity"/>
    <property type="evidence" value="ECO:0007669"/>
    <property type="project" value="TreeGrafter"/>
</dbReference>
<evidence type="ECO:0000256" key="4">
    <source>
        <dbReference type="ARBA" id="ARBA00022692"/>
    </source>
</evidence>
<feature type="coiled-coil region" evidence="7">
    <location>
        <begin position="174"/>
        <end position="201"/>
    </location>
</feature>
<evidence type="ECO:0000256" key="8">
    <source>
        <dbReference type="SAM" id="Phobius"/>
    </source>
</evidence>
<feature type="coiled-coil region" evidence="7">
    <location>
        <begin position="252"/>
        <end position="307"/>
    </location>
</feature>
<protein>
    <submittedName>
        <fullName evidence="11">Uncharacterized protein involved in exopolysaccharide biosynthesis</fullName>
    </submittedName>
</protein>
<dbReference type="Pfam" id="PF13807">
    <property type="entry name" value="GNVR"/>
    <property type="match status" value="1"/>
</dbReference>
<dbReference type="GO" id="GO:0005886">
    <property type="term" value="C:plasma membrane"/>
    <property type="evidence" value="ECO:0007669"/>
    <property type="project" value="UniProtKB-SubCell"/>
</dbReference>
<name>A0A1G6HRF5_9FIRM</name>
<sequence>MDEQEMTIDLLEVVNIVKRHIRQIAKVTAGCLVLGCLYLLVAKPVYESEALLRITLPKGIGSSPLSGLDGGNVALIQQQMSTLAEVLTSQDVVTPVMEEESRENKKDSDNGKAKLAYESYKNRIKTTPVKNTEILKISVSGKTPEEAQKTNQRLLESFMQKITVIGNTAQAKNRKFLEQRTVSAKENLEKAEMELEKFKTEHKLTSPSDSANTSMGRIKSRENELVSNQVALETARAKLAAVDAQLANAGAASADNQTVKQYNEQLAKLEQTRIAYLEKYTEKHPRMIDLNAQIAGLKQKVAEETARVANLQAPSDNKVHQELVARKFASQMEVAVAQQKAESLRNALAKDTEDFDKYTALQKEFARLAREASVAKDIHGMLAKRVEEAKIAELMQQNNVQVVNEPTLPERPAKPKKRIVLLLSMLLGLLFSSGYYVLQGLMHPVIRREQDVETHLGMAVLGCIPDAAVLSKRADAQVEAESGLVGKVKGFLWEKKN</sequence>
<evidence type="ECO:0000256" key="1">
    <source>
        <dbReference type="ARBA" id="ARBA00004651"/>
    </source>
</evidence>
<organism evidence="11 12">
    <name type="scientific">Succiniclasticum ruminis</name>
    <dbReference type="NCBI Taxonomy" id="40841"/>
    <lineage>
        <taxon>Bacteria</taxon>
        <taxon>Bacillati</taxon>
        <taxon>Bacillota</taxon>
        <taxon>Negativicutes</taxon>
        <taxon>Acidaminococcales</taxon>
        <taxon>Acidaminococcaceae</taxon>
        <taxon>Succiniclasticum</taxon>
    </lineage>
</organism>
<evidence type="ECO:0000259" key="9">
    <source>
        <dbReference type="Pfam" id="PF02706"/>
    </source>
</evidence>
<keyword evidence="3" id="KW-1003">Cell membrane</keyword>
<reference evidence="12" key="1">
    <citation type="submission" date="2016-10" db="EMBL/GenBank/DDBJ databases">
        <authorList>
            <person name="Varghese N."/>
            <person name="Submissions S."/>
        </authorList>
    </citation>
    <scope>NUCLEOTIDE SEQUENCE [LARGE SCALE GENOMIC DNA]</scope>
    <source>
        <strain evidence="12">DSM 11005</strain>
    </source>
</reference>
<dbReference type="InterPro" id="IPR032807">
    <property type="entry name" value="GNVR"/>
</dbReference>
<dbReference type="RefSeq" id="WP_093728958.1">
    <property type="nucleotide sequence ID" value="NZ_FMYW01000001.1"/>
</dbReference>
<keyword evidence="12" id="KW-1185">Reference proteome</keyword>
<evidence type="ECO:0000256" key="2">
    <source>
        <dbReference type="ARBA" id="ARBA00006683"/>
    </source>
</evidence>
<dbReference type="PANTHER" id="PTHR32309:SF13">
    <property type="entry name" value="FERRIC ENTEROBACTIN TRANSPORT PROTEIN FEPE"/>
    <property type="match status" value="1"/>
</dbReference>
<dbReference type="InterPro" id="IPR050445">
    <property type="entry name" value="Bact_polysacc_biosynth/exp"/>
</dbReference>
<proteinExistence type="inferred from homology"/>
<evidence type="ECO:0000313" key="11">
    <source>
        <dbReference type="EMBL" id="SDB96738.1"/>
    </source>
</evidence>
<dbReference type="OrthoDB" id="1632059at2"/>
<dbReference type="InterPro" id="IPR003856">
    <property type="entry name" value="LPS_length_determ_N"/>
</dbReference>
<evidence type="ECO:0000256" key="3">
    <source>
        <dbReference type="ARBA" id="ARBA00022475"/>
    </source>
</evidence>
<accession>A0A1G6HRF5</accession>
<dbReference type="Pfam" id="PF02706">
    <property type="entry name" value="Wzz"/>
    <property type="match status" value="1"/>
</dbReference>
<keyword evidence="6 8" id="KW-0472">Membrane</keyword>
<evidence type="ECO:0000256" key="7">
    <source>
        <dbReference type="SAM" id="Coils"/>
    </source>
</evidence>
<evidence type="ECO:0000256" key="5">
    <source>
        <dbReference type="ARBA" id="ARBA00022989"/>
    </source>
</evidence>
<gene>
    <name evidence="11" type="ORF">SAMN04487864_101186</name>
</gene>
<evidence type="ECO:0000256" key="6">
    <source>
        <dbReference type="ARBA" id="ARBA00023136"/>
    </source>
</evidence>
<dbReference type="EMBL" id="FMYW01000001">
    <property type="protein sequence ID" value="SDB96738.1"/>
    <property type="molecule type" value="Genomic_DNA"/>
</dbReference>
<feature type="domain" description="Tyrosine-protein kinase G-rich" evidence="10">
    <location>
        <begin position="361"/>
        <end position="438"/>
    </location>
</feature>
<keyword evidence="5 8" id="KW-1133">Transmembrane helix</keyword>